<feature type="region of interest" description="Disordered" evidence="1">
    <location>
        <begin position="95"/>
        <end position="125"/>
    </location>
</feature>
<dbReference type="Proteomes" id="UP000827138">
    <property type="component" value="Chromosome"/>
</dbReference>
<evidence type="ECO:0000313" key="3">
    <source>
        <dbReference type="Proteomes" id="UP000827138"/>
    </source>
</evidence>
<name>A0ABX8XI89_9ACTN</name>
<dbReference type="RefSeq" id="WP_220644471.1">
    <property type="nucleotide sequence ID" value="NZ_CP080647.1"/>
</dbReference>
<gene>
    <name evidence="2" type="ORF">K1J60_01120</name>
</gene>
<protein>
    <submittedName>
        <fullName evidence="2">Uncharacterized protein</fullName>
    </submittedName>
</protein>
<sequence length="125" mass="13667">MTRDIAPAAPEVVLRHEGAVDEETLAYARTKIDAVVSRPGLPDVTGEVRIVRVAAGHAGRPWSATADLRVGRRQVVVLAEEATATEVVDELQDRLRRQTDRAAHLRDRDRRTGTPPWRGGADSGE</sequence>
<keyword evidence="3" id="KW-1185">Reference proteome</keyword>
<reference evidence="2 3" key="1">
    <citation type="submission" date="2021-08" db="EMBL/GenBank/DDBJ databases">
        <authorList>
            <person name="Ping M."/>
        </authorList>
    </citation>
    <scope>NUCLEOTIDE SEQUENCE [LARGE SCALE GENOMIC DNA]</scope>
    <source>
        <strain evidence="2 3">MG28</strain>
    </source>
</reference>
<proteinExistence type="predicted"/>
<evidence type="ECO:0000256" key="1">
    <source>
        <dbReference type="SAM" id="MobiDB-lite"/>
    </source>
</evidence>
<feature type="compositionally biased region" description="Basic and acidic residues" evidence="1">
    <location>
        <begin position="95"/>
        <end position="112"/>
    </location>
</feature>
<evidence type="ECO:0000313" key="2">
    <source>
        <dbReference type="EMBL" id="QYX75299.1"/>
    </source>
</evidence>
<dbReference type="EMBL" id="CP080647">
    <property type="protein sequence ID" value="QYX75299.1"/>
    <property type="molecule type" value="Genomic_DNA"/>
</dbReference>
<organism evidence="2 3">
    <name type="scientific">Streptomyces akebiae</name>
    <dbReference type="NCBI Taxonomy" id="2865673"/>
    <lineage>
        <taxon>Bacteria</taxon>
        <taxon>Bacillati</taxon>
        <taxon>Actinomycetota</taxon>
        <taxon>Actinomycetes</taxon>
        <taxon>Kitasatosporales</taxon>
        <taxon>Streptomycetaceae</taxon>
        <taxon>Streptomyces</taxon>
    </lineage>
</organism>
<accession>A0ABX8XI89</accession>